<evidence type="ECO:0000256" key="4">
    <source>
        <dbReference type="ARBA" id="ARBA00022729"/>
    </source>
</evidence>
<comment type="subcellular location">
    <subcellularLocation>
        <location evidence="1">Membrane</location>
        <topology evidence="1">Single-pass type I membrane protein</topology>
    </subcellularLocation>
</comment>
<feature type="region of interest" description="Disordered" evidence="7">
    <location>
        <begin position="53"/>
        <end position="89"/>
    </location>
</feature>
<evidence type="ECO:0000256" key="5">
    <source>
        <dbReference type="ARBA" id="ARBA00022989"/>
    </source>
</evidence>
<protein>
    <recommendedName>
        <fullName evidence="10">GOLD domain-containing protein</fullName>
    </recommendedName>
</protein>
<keyword evidence="3 8" id="KW-0812">Transmembrane</keyword>
<dbReference type="EMBL" id="CAJZBQ010000059">
    <property type="protein sequence ID" value="CAG9334712.1"/>
    <property type="molecule type" value="Genomic_DNA"/>
</dbReference>
<organism evidence="11 12">
    <name type="scientific">Blepharisma stoltei</name>
    <dbReference type="NCBI Taxonomy" id="1481888"/>
    <lineage>
        <taxon>Eukaryota</taxon>
        <taxon>Sar</taxon>
        <taxon>Alveolata</taxon>
        <taxon>Ciliophora</taxon>
        <taxon>Postciliodesmatophora</taxon>
        <taxon>Heterotrichea</taxon>
        <taxon>Heterotrichida</taxon>
        <taxon>Blepharismidae</taxon>
        <taxon>Blepharisma</taxon>
    </lineage>
</organism>
<evidence type="ECO:0000256" key="1">
    <source>
        <dbReference type="ARBA" id="ARBA00004479"/>
    </source>
</evidence>
<keyword evidence="4 9" id="KW-0732">Signal</keyword>
<feature type="transmembrane region" description="Helical" evidence="8">
    <location>
        <begin position="285"/>
        <end position="307"/>
    </location>
</feature>
<keyword evidence="6 8" id="KW-0472">Membrane</keyword>
<feature type="signal peptide" evidence="9">
    <location>
        <begin position="1"/>
        <end position="22"/>
    </location>
</feature>
<evidence type="ECO:0000256" key="9">
    <source>
        <dbReference type="SAM" id="SignalP"/>
    </source>
</evidence>
<evidence type="ECO:0000313" key="12">
    <source>
        <dbReference type="Proteomes" id="UP001162131"/>
    </source>
</evidence>
<sequence length="317" mass="37314">MAIPHKIIMKILLFIIISIAFAQIDQEEQIPKHEHSTDEQQELENSALNKEEIYQAPNNPINDEKFVPADPPAQNPAPKDEAAKEPFRGIPLNTITKEDLLRENDPDYKHHEVNPDDPTYDLAKEWEEHMKDFVPDEMITFEMVPRGEDEFYADITISPSHVRGAWFISSKETTDIDFFVVDPRDRVLIELRKRKEAVFWFDAMYKGQYFLRFKNYSLLQKHYVTLALHTGNSTEEILLNQHLEPVEQYLVKIQKGVKDFQVDNQFATLRMESHYRTVASANDNLFWFSILESFGVAVVTFWQMFYIKKLLENRRML</sequence>
<keyword evidence="5 8" id="KW-1133">Transmembrane helix</keyword>
<evidence type="ECO:0000256" key="6">
    <source>
        <dbReference type="ARBA" id="ARBA00023136"/>
    </source>
</evidence>
<dbReference type="GO" id="GO:0016020">
    <property type="term" value="C:membrane"/>
    <property type="evidence" value="ECO:0007669"/>
    <property type="project" value="UniProtKB-SubCell"/>
</dbReference>
<evidence type="ECO:0000256" key="8">
    <source>
        <dbReference type="SAM" id="Phobius"/>
    </source>
</evidence>
<dbReference type="SMART" id="SM01190">
    <property type="entry name" value="EMP24_GP25L"/>
    <property type="match status" value="1"/>
</dbReference>
<comment type="caution">
    <text evidence="11">The sequence shown here is derived from an EMBL/GenBank/DDBJ whole genome shotgun (WGS) entry which is preliminary data.</text>
</comment>
<dbReference type="InterPro" id="IPR015720">
    <property type="entry name" value="Emp24-like"/>
</dbReference>
<dbReference type="PANTHER" id="PTHR22811">
    <property type="entry name" value="TRANSMEMBRANE EMP24 DOMAIN-CONTAINING PROTEIN"/>
    <property type="match status" value="1"/>
</dbReference>
<gene>
    <name evidence="11" type="ORF">BSTOLATCC_MIC62254</name>
</gene>
<feature type="compositionally biased region" description="Basic and acidic residues" evidence="7">
    <location>
        <begin position="78"/>
        <end position="87"/>
    </location>
</feature>
<proteinExistence type="inferred from homology"/>
<evidence type="ECO:0000256" key="7">
    <source>
        <dbReference type="SAM" id="MobiDB-lite"/>
    </source>
</evidence>
<feature type="chain" id="PRO_5043617003" description="GOLD domain-containing protein" evidence="9">
    <location>
        <begin position="23"/>
        <end position="317"/>
    </location>
</feature>
<accession>A0AAU9KCV3</accession>
<comment type="similarity">
    <text evidence="2">Belongs to the EMP24/GP25L family.</text>
</comment>
<dbReference type="InterPro" id="IPR009038">
    <property type="entry name" value="GOLD_dom"/>
</dbReference>
<reference evidence="11" key="1">
    <citation type="submission" date="2021-09" db="EMBL/GenBank/DDBJ databases">
        <authorList>
            <consortium name="AG Swart"/>
            <person name="Singh M."/>
            <person name="Singh A."/>
            <person name="Seah K."/>
            <person name="Emmerich C."/>
        </authorList>
    </citation>
    <scope>NUCLEOTIDE SEQUENCE</scope>
    <source>
        <strain evidence="11">ATCC30299</strain>
    </source>
</reference>
<evidence type="ECO:0000256" key="2">
    <source>
        <dbReference type="ARBA" id="ARBA00007104"/>
    </source>
</evidence>
<dbReference type="Pfam" id="PF01105">
    <property type="entry name" value="EMP24_GP25L"/>
    <property type="match status" value="1"/>
</dbReference>
<keyword evidence="12" id="KW-1185">Reference proteome</keyword>
<feature type="domain" description="GOLD" evidence="10">
    <location>
        <begin position="138"/>
        <end position="312"/>
    </location>
</feature>
<dbReference type="AlphaFoldDB" id="A0AAU9KCV3"/>
<evidence type="ECO:0000256" key="3">
    <source>
        <dbReference type="ARBA" id="ARBA00022692"/>
    </source>
</evidence>
<name>A0AAU9KCV3_9CILI</name>
<evidence type="ECO:0000259" key="10">
    <source>
        <dbReference type="SMART" id="SM01190"/>
    </source>
</evidence>
<dbReference type="Proteomes" id="UP001162131">
    <property type="component" value="Unassembled WGS sequence"/>
</dbReference>
<evidence type="ECO:0000313" key="11">
    <source>
        <dbReference type="EMBL" id="CAG9334712.1"/>
    </source>
</evidence>